<dbReference type="SMART" id="SM00530">
    <property type="entry name" value="HTH_XRE"/>
    <property type="match status" value="1"/>
</dbReference>
<evidence type="ECO:0000313" key="3">
    <source>
        <dbReference type="Proteomes" id="UP000536604"/>
    </source>
</evidence>
<dbReference type="PROSITE" id="PS50943">
    <property type="entry name" value="HTH_CROC1"/>
    <property type="match status" value="1"/>
</dbReference>
<accession>A0A841IJL6</accession>
<dbReference type="RefSeq" id="WP_184285825.1">
    <property type="nucleotide sequence ID" value="NZ_JACHJO010000001.1"/>
</dbReference>
<comment type="caution">
    <text evidence="2">The sequence shown here is derived from an EMBL/GenBank/DDBJ whole genome shotgun (WGS) entry which is preliminary data.</text>
</comment>
<protein>
    <submittedName>
        <fullName evidence="2">Transcriptional regulator with XRE-family HTH domain</fullName>
    </submittedName>
</protein>
<name>A0A841IJL6_9ACTN</name>
<dbReference type="Proteomes" id="UP000536604">
    <property type="component" value="Unassembled WGS sequence"/>
</dbReference>
<sequence length="288" mass="32712">MPERHAPVASRRKLGIMLRQLRESNDLTGEEVAKHLRIRSPKVYRVEGGKVVPTHPELTMLMDLYQVSGEHRDVLLQLAEEARRKGWYESYESVLPPKFETYVGLESDATSLRAYEHNLVHGLLQTREYAHAVLTAGNPAEHPDDIELLVELRMRRQELLTREHDPLHFWVVMEENVLHRPVGGRKVLAEQLDHLLKTAAELPHVTIQIIPTSVGAHAGLAGSFSILEFEPSAPEVVYVDSHGGNLTLEKTRDLRHCKLLYNNLLADALPKKESVQLIKSAREDLREP</sequence>
<dbReference type="EMBL" id="JACHJO010000001">
    <property type="protein sequence ID" value="MBB6118242.1"/>
    <property type="molecule type" value="Genomic_DNA"/>
</dbReference>
<gene>
    <name evidence="2" type="ORF">FHS13_000170</name>
</gene>
<reference evidence="2 3" key="1">
    <citation type="submission" date="2020-08" db="EMBL/GenBank/DDBJ databases">
        <title>Genomic Encyclopedia of Type Strains, Phase III (KMG-III): the genomes of soil and plant-associated and newly described type strains.</title>
        <authorList>
            <person name="Whitman W."/>
        </authorList>
    </citation>
    <scope>NUCLEOTIDE SEQUENCE [LARGE SCALE GENOMIC DNA]</scope>
    <source>
        <strain evidence="2 3">CECT 8712</strain>
    </source>
</reference>
<dbReference type="SUPFAM" id="SSF47413">
    <property type="entry name" value="lambda repressor-like DNA-binding domains"/>
    <property type="match status" value="1"/>
</dbReference>
<dbReference type="Pfam" id="PF19054">
    <property type="entry name" value="DUF5753"/>
    <property type="match status" value="1"/>
</dbReference>
<dbReference type="GO" id="GO:0003677">
    <property type="term" value="F:DNA binding"/>
    <property type="evidence" value="ECO:0007669"/>
    <property type="project" value="InterPro"/>
</dbReference>
<dbReference type="Pfam" id="PF13560">
    <property type="entry name" value="HTH_31"/>
    <property type="match status" value="1"/>
</dbReference>
<dbReference type="AlphaFoldDB" id="A0A841IJL6"/>
<evidence type="ECO:0000259" key="1">
    <source>
        <dbReference type="PROSITE" id="PS50943"/>
    </source>
</evidence>
<dbReference type="InterPro" id="IPR010982">
    <property type="entry name" value="Lambda_DNA-bd_dom_sf"/>
</dbReference>
<organism evidence="2 3">
    <name type="scientific">Nocardiopsis algeriensis</name>
    <dbReference type="NCBI Taxonomy" id="1478215"/>
    <lineage>
        <taxon>Bacteria</taxon>
        <taxon>Bacillati</taxon>
        <taxon>Actinomycetota</taxon>
        <taxon>Actinomycetes</taxon>
        <taxon>Streptosporangiales</taxon>
        <taxon>Nocardiopsidaceae</taxon>
        <taxon>Nocardiopsis</taxon>
    </lineage>
</organism>
<feature type="domain" description="HTH cro/C1-type" evidence="1">
    <location>
        <begin position="18"/>
        <end position="72"/>
    </location>
</feature>
<dbReference type="InterPro" id="IPR043917">
    <property type="entry name" value="DUF5753"/>
</dbReference>
<dbReference type="InterPro" id="IPR001387">
    <property type="entry name" value="Cro/C1-type_HTH"/>
</dbReference>
<keyword evidence="3" id="KW-1185">Reference proteome</keyword>
<evidence type="ECO:0000313" key="2">
    <source>
        <dbReference type="EMBL" id="MBB6118242.1"/>
    </source>
</evidence>
<dbReference type="CDD" id="cd00093">
    <property type="entry name" value="HTH_XRE"/>
    <property type="match status" value="1"/>
</dbReference>
<proteinExistence type="predicted"/>
<dbReference type="Gene3D" id="1.10.260.40">
    <property type="entry name" value="lambda repressor-like DNA-binding domains"/>
    <property type="match status" value="1"/>
</dbReference>